<evidence type="ECO:0000313" key="18">
    <source>
        <dbReference type="EMBL" id="CAF0722804.1"/>
    </source>
</evidence>
<evidence type="ECO:0000256" key="8">
    <source>
        <dbReference type="ARBA" id="ARBA00022786"/>
    </source>
</evidence>
<dbReference type="GO" id="GO:0005741">
    <property type="term" value="C:mitochondrial outer membrane"/>
    <property type="evidence" value="ECO:0007669"/>
    <property type="project" value="UniProtKB-SubCell"/>
</dbReference>
<dbReference type="OrthoDB" id="66726at2759"/>
<dbReference type="PROSITE" id="PS50089">
    <property type="entry name" value="ZF_RING_2"/>
    <property type="match status" value="1"/>
</dbReference>
<dbReference type="GO" id="GO:0016567">
    <property type="term" value="P:protein ubiquitination"/>
    <property type="evidence" value="ECO:0007669"/>
    <property type="project" value="InterPro"/>
</dbReference>
<dbReference type="SUPFAM" id="SSF57850">
    <property type="entry name" value="RING/U-box"/>
    <property type="match status" value="1"/>
</dbReference>
<dbReference type="Gene3D" id="3.30.40.10">
    <property type="entry name" value="Zinc/RING finger domain, C3HC4 (zinc finger)"/>
    <property type="match status" value="1"/>
</dbReference>
<protein>
    <recommendedName>
        <fullName evidence="3">RING-type E3 ubiquitin transferase</fullName>
        <ecNumber evidence="3">2.3.2.27</ecNumber>
    </recommendedName>
</protein>
<dbReference type="InterPro" id="IPR051652">
    <property type="entry name" value="MDM2_MDM4_MUL1"/>
</dbReference>
<dbReference type="InterPro" id="IPR022170">
    <property type="entry name" value="MUL1-like"/>
</dbReference>
<dbReference type="PANTHER" id="PTHR12183">
    <property type="entry name" value="MITOCHONDRIAL UBIQUITIN LIGASE ACTIVATOR OF NFKB 1"/>
    <property type="match status" value="1"/>
</dbReference>
<evidence type="ECO:0000256" key="14">
    <source>
        <dbReference type="PROSITE-ProRule" id="PRU00175"/>
    </source>
</evidence>
<dbReference type="Pfam" id="PF12483">
    <property type="entry name" value="GIDE"/>
    <property type="match status" value="1"/>
</dbReference>
<evidence type="ECO:0000256" key="11">
    <source>
        <dbReference type="ARBA" id="ARBA00022989"/>
    </source>
</evidence>
<evidence type="ECO:0000256" key="15">
    <source>
        <dbReference type="SAM" id="MobiDB-lite"/>
    </source>
</evidence>
<dbReference type="EMBL" id="CAJNOR010000729">
    <property type="protein sequence ID" value="CAF0992951.1"/>
    <property type="molecule type" value="Genomic_DNA"/>
</dbReference>
<comment type="caution">
    <text evidence="18">The sequence shown here is derived from an EMBL/GenBank/DDBJ whole genome shotgun (WGS) entry which is preliminary data.</text>
</comment>
<dbReference type="InterPro" id="IPR013083">
    <property type="entry name" value="Znf_RING/FYVE/PHD"/>
</dbReference>
<evidence type="ECO:0000256" key="2">
    <source>
        <dbReference type="ARBA" id="ARBA00004374"/>
    </source>
</evidence>
<keyword evidence="11 16" id="KW-1133">Transmembrane helix</keyword>
<evidence type="ECO:0000256" key="10">
    <source>
        <dbReference type="ARBA" id="ARBA00022833"/>
    </source>
</evidence>
<comment type="catalytic activity">
    <reaction evidence="1">
        <text>S-ubiquitinyl-[E2 ubiquitin-conjugating enzyme]-L-cysteine + [acceptor protein]-L-lysine = [E2 ubiquitin-conjugating enzyme]-L-cysteine + N(6)-ubiquitinyl-[acceptor protein]-L-lysine.</text>
        <dbReference type="EC" id="2.3.2.27"/>
    </reaction>
</comment>
<evidence type="ECO:0000256" key="7">
    <source>
        <dbReference type="ARBA" id="ARBA00022771"/>
    </source>
</evidence>
<keyword evidence="13 16" id="KW-0472">Membrane</keyword>
<keyword evidence="12" id="KW-0496">Mitochondrion</keyword>
<comment type="subcellular location">
    <subcellularLocation>
        <location evidence="2">Mitochondrion outer membrane</location>
        <topology evidence="2">Multi-pass membrane protein</topology>
    </subcellularLocation>
</comment>
<keyword evidence="6" id="KW-0479">Metal-binding</keyword>
<keyword evidence="9" id="KW-1000">Mitochondrion outer membrane</keyword>
<keyword evidence="5 16" id="KW-0812">Transmembrane</keyword>
<evidence type="ECO:0000256" key="6">
    <source>
        <dbReference type="ARBA" id="ARBA00022723"/>
    </source>
</evidence>
<dbReference type="Proteomes" id="UP000663828">
    <property type="component" value="Unassembled WGS sequence"/>
</dbReference>
<evidence type="ECO:0000256" key="16">
    <source>
        <dbReference type="SAM" id="Phobius"/>
    </source>
</evidence>
<dbReference type="SMART" id="SM00184">
    <property type="entry name" value="RING"/>
    <property type="match status" value="1"/>
</dbReference>
<dbReference type="EMBL" id="CAJNOJ010000001">
    <property type="protein sequence ID" value="CAF0722804.1"/>
    <property type="molecule type" value="Genomic_DNA"/>
</dbReference>
<evidence type="ECO:0000259" key="17">
    <source>
        <dbReference type="PROSITE" id="PS50089"/>
    </source>
</evidence>
<dbReference type="GO" id="GO:0008270">
    <property type="term" value="F:zinc ion binding"/>
    <property type="evidence" value="ECO:0007669"/>
    <property type="project" value="UniProtKB-KW"/>
</dbReference>
<dbReference type="Pfam" id="PF13920">
    <property type="entry name" value="zf-C3HC4_3"/>
    <property type="match status" value="1"/>
</dbReference>
<dbReference type="Proteomes" id="UP000663852">
    <property type="component" value="Unassembled WGS sequence"/>
</dbReference>
<evidence type="ECO:0000256" key="4">
    <source>
        <dbReference type="ARBA" id="ARBA00022679"/>
    </source>
</evidence>
<evidence type="ECO:0000313" key="19">
    <source>
        <dbReference type="EMBL" id="CAF0992951.1"/>
    </source>
</evidence>
<proteinExistence type="predicted"/>
<dbReference type="InterPro" id="IPR001841">
    <property type="entry name" value="Znf_RING"/>
</dbReference>
<feature type="region of interest" description="Disordered" evidence="15">
    <location>
        <begin position="260"/>
        <end position="279"/>
    </location>
</feature>
<feature type="transmembrane region" description="Helical" evidence="16">
    <location>
        <begin position="231"/>
        <end position="252"/>
    </location>
</feature>
<evidence type="ECO:0000256" key="5">
    <source>
        <dbReference type="ARBA" id="ARBA00022692"/>
    </source>
</evidence>
<evidence type="ECO:0000313" key="21">
    <source>
        <dbReference type="Proteomes" id="UP000663852"/>
    </source>
</evidence>
<evidence type="ECO:0000256" key="13">
    <source>
        <dbReference type="ARBA" id="ARBA00023136"/>
    </source>
</evidence>
<keyword evidence="8" id="KW-0833">Ubl conjugation pathway</keyword>
<gene>
    <name evidence="18" type="ORF">EDS130_LOCUS424</name>
    <name evidence="19" type="ORF">XAT740_LOCUS12795</name>
</gene>
<organism evidence="18 21">
    <name type="scientific">Adineta ricciae</name>
    <name type="common">Rotifer</name>
    <dbReference type="NCBI Taxonomy" id="249248"/>
    <lineage>
        <taxon>Eukaryota</taxon>
        <taxon>Metazoa</taxon>
        <taxon>Spiralia</taxon>
        <taxon>Gnathifera</taxon>
        <taxon>Rotifera</taxon>
        <taxon>Eurotatoria</taxon>
        <taxon>Bdelloidea</taxon>
        <taxon>Adinetida</taxon>
        <taxon>Adinetidae</taxon>
        <taxon>Adineta</taxon>
    </lineage>
</organism>
<dbReference type="AlphaFoldDB" id="A0A813MJ10"/>
<dbReference type="PANTHER" id="PTHR12183:SF32">
    <property type="entry name" value="MITOCHONDRIAL E3 UBIQUITIN PROTEIN LIGASE 1"/>
    <property type="match status" value="1"/>
</dbReference>
<evidence type="ECO:0000256" key="9">
    <source>
        <dbReference type="ARBA" id="ARBA00022787"/>
    </source>
</evidence>
<evidence type="ECO:0000256" key="3">
    <source>
        <dbReference type="ARBA" id="ARBA00012483"/>
    </source>
</evidence>
<keyword evidence="4" id="KW-0808">Transferase</keyword>
<evidence type="ECO:0000256" key="12">
    <source>
        <dbReference type="ARBA" id="ARBA00023128"/>
    </source>
</evidence>
<sequence length="343" mass="39373">MIDWNWLWVVGELGISYGFYRWWKSDDKFLAVLSVAPDIDINDLKQYSSSKTSIDYAVIHGFVRRNDTKPNSILTSHFLPHCLGVIHRLTIREKKLEKFRSVWAETNNTISDGTRFVPFRLASQIGNSIQIDRPLSFNSIVDHLDVTHVKFEPNTNSTLHRVFDFLVGDVSTGIETKEQMLLLDSPLTGVGRLEKYPDGMWHLVPHEQWGGILTRSSRAEIISEYEDSSSIARFISICFGLAALGTAAYFLYKYYSNRRRRPPSSRITRPLVDHHPDEADRPATTQLRCVICLENEIIYSLQPCSHLGLCRSCAHALQSRNRAEELCPLCRTPIEEYQRVFLP</sequence>
<evidence type="ECO:0000313" key="20">
    <source>
        <dbReference type="Proteomes" id="UP000663828"/>
    </source>
</evidence>
<name>A0A813MJ10_ADIRI</name>
<dbReference type="EC" id="2.3.2.27" evidence="3"/>
<reference evidence="18" key="1">
    <citation type="submission" date="2021-02" db="EMBL/GenBank/DDBJ databases">
        <authorList>
            <person name="Nowell W R."/>
        </authorList>
    </citation>
    <scope>NUCLEOTIDE SEQUENCE</scope>
</reference>
<keyword evidence="10" id="KW-0862">Zinc</keyword>
<keyword evidence="7 14" id="KW-0863">Zinc-finger</keyword>
<keyword evidence="20" id="KW-1185">Reference proteome</keyword>
<feature type="domain" description="RING-type" evidence="17">
    <location>
        <begin position="289"/>
        <end position="331"/>
    </location>
</feature>
<accession>A0A813MJ10</accession>
<evidence type="ECO:0000256" key="1">
    <source>
        <dbReference type="ARBA" id="ARBA00000900"/>
    </source>
</evidence>
<dbReference type="GO" id="GO:0061630">
    <property type="term" value="F:ubiquitin protein ligase activity"/>
    <property type="evidence" value="ECO:0007669"/>
    <property type="project" value="UniProtKB-EC"/>
</dbReference>